<dbReference type="RefSeq" id="WP_192025527.1">
    <property type="nucleotide sequence ID" value="NZ_JACYTN010000008.1"/>
</dbReference>
<comment type="caution">
    <text evidence="2">The sequence shown here is derived from an EMBL/GenBank/DDBJ whole genome shotgun (WGS) entry which is preliminary data.</text>
</comment>
<feature type="transmembrane region" description="Helical" evidence="1">
    <location>
        <begin position="59"/>
        <end position="77"/>
    </location>
</feature>
<dbReference type="Pfam" id="PF14068">
    <property type="entry name" value="YuiB"/>
    <property type="match status" value="1"/>
</dbReference>
<reference evidence="2 3" key="1">
    <citation type="submission" date="2020-09" db="EMBL/GenBank/DDBJ databases">
        <title>Paenibacillus sp. CAU 1523 isolated from sand of Haeundae Beach.</title>
        <authorList>
            <person name="Kim W."/>
        </authorList>
    </citation>
    <scope>NUCLEOTIDE SEQUENCE [LARGE SCALE GENOMIC DNA]</scope>
    <source>
        <strain evidence="2 3">CAU 1523</strain>
    </source>
</reference>
<evidence type="ECO:0008006" key="4">
    <source>
        <dbReference type="Google" id="ProtNLM"/>
    </source>
</evidence>
<keyword evidence="3" id="KW-1185">Reference proteome</keyword>
<name>A0ABR9AYD3_9BACL</name>
<keyword evidence="1" id="KW-0472">Membrane</keyword>
<accession>A0ABR9AYD3</accession>
<feature type="transmembrane region" description="Helical" evidence="1">
    <location>
        <begin position="6"/>
        <end position="24"/>
    </location>
</feature>
<dbReference type="Proteomes" id="UP000634529">
    <property type="component" value="Unassembled WGS sequence"/>
</dbReference>
<evidence type="ECO:0000313" key="2">
    <source>
        <dbReference type="EMBL" id="MBD8499098.1"/>
    </source>
</evidence>
<gene>
    <name evidence="2" type="ORF">IFO66_12360</name>
</gene>
<keyword evidence="1" id="KW-0812">Transmembrane</keyword>
<sequence length="93" mass="10579">MYIVLLVLLFVMMFGIGFILNMLMKTTWFPMVLYVILVIPLAMWYLWDSSLTFVGNVTNYNIVDILVAISGLFGAYISGKTIGYLRAGGYKMF</sequence>
<evidence type="ECO:0000256" key="1">
    <source>
        <dbReference type="SAM" id="Phobius"/>
    </source>
</evidence>
<feature type="transmembrane region" description="Helical" evidence="1">
    <location>
        <begin position="31"/>
        <end position="47"/>
    </location>
</feature>
<dbReference type="EMBL" id="JACYTN010000008">
    <property type="protein sequence ID" value="MBD8499098.1"/>
    <property type="molecule type" value="Genomic_DNA"/>
</dbReference>
<dbReference type="InterPro" id="IPR025917">
    <property type="entry name" value="YuiB"/>
</dbReference>
<proteinExistence type="predicted"/>
<organism evidence="2 3">
    <name type="scientific">Paenibacillus arenosi</name>
    <dbReference type="NCBI Taxonomy" id="2774142"/>
    <lineage>
        <taxon>Bacteria</taxon>
        <taxon>Bacillati</taxon>
        <taxon>Bacillota</taxon>
        <taxon>Bacilli</taxon>
        <taxon>Bacillales</taxon>
        <taxon>Paenibacillaceae</taxon>
        <taxon>Paenibacillus</taxon>
    </lineage>
</organism>
<protein>
    <recommendedName>
        <fullName evidence="4">YuiB-like membrane protein</fullName>
    </recommendedName>
</protein>
<keyword evidence="1" id="KW-1133">Transmembrane helix</keyword>
<evidence type="ECO:0000313" key="3">
    <source>
        <dbReference type="Proteomes" id="UP000634529"/>
    </source>
</evidence>